<accession>A0A840RBQ3</accession>
<evidence type="ECO:0000256" key="1">
    <source>
        <dbReference type="SAM" id="SignalP"/>
    </source>
</evidence>
<dbReference type="Gene3D" id="3.40.50.10610">
    <property type="entry name" value="ABC-type transport auxiliary lipoprotein component"/>
    <property type="match status" value="1"/>
</dbReference>
<evidence type="ECO:0000313" key="3">
    <source>
        <dbReference type="EMBL" id="MBB5189833.1"/>
    </source>
</evidence>
<feature type="chain" id="PRO_5032612748" description="ABC-type transport auxiliary lipoprotein component domain-containing protein" evidence="1">
    <location>
        <begin position="24"/>
        <end position="195"/>
    </location>
</feature>
<proteinExistence type="predicted"/>
<dbReference type="Pfam" id="PF03886">
    <property type="entry name" value="ABC_trans_aux"/>
    <property type="match status" value="1"/>
</dbReference>
<dbReference type="Proteomes" id="UP000543030">
    <property type="component" value="Unassembled WGS sequence"/>
</dbReference>
<dbReference type="AlphaFoldDB" id="A0A840RBQ3"/>
<dbReference type="RefSeq" id="WP_184097269.1">
    <property type="nucleotide sequence ID" value="NZ_JACHHN010000001.1"/>
</dbReference>
<dbReference type="InterPro" id="IPR005586">
    <property type="entry name" value="ABC_trans_aux"/>
</dbReference>
<evidence type="ECO:0000313" key="4">
    <source>
        <dbReference type="Proteomes" id="UP000543030"/>
    </source>
</evidence>
<dbReference type="SUPFAM" id="SSF159594">
    <property type="entry name" value="XCC0632-like"/>
    <property type="match status" value="1"/>
</dbReference>
<evidence type="ECO:0000259" key="2">
    <source>
        <dbReference type="Pfam" id="PF03886"/>
    </source>
</evidence>
<reference evidence="3 4" key="1">
    <citation type="submission" date="2020-08" db="EMBL/GenBank/DDBJ databases">
        <title>Genomic Encyclopedia of Type Strains, Phase IV (KMG-IV): sequencing the most valuable type-strain genomes for metagenomic binning, comparative biology and taxonomic classification.</title>
        <authorList>
            <person name="Goeker M."/>
        </authorList>
    </citation>
    <scope>NUCLEOTIDE SEQUENCE [LARGE SCALE GENOMIC DNA]</scope>
    <source>
        <strain evidence="3 4">DSM 18233</strain>
    </source>
</reference>
<dbReference type="EMBL" id="JACHHN010000001">
    <property type="protein sequence ID" value="MBB5189833.1"/>
    <property type="molecule type" value="Genomic_DNA"/>
</dbReference>
<keyword evidence="1" id="KW-0732">Signal</keyword>
<dbReference type="PROSITE" id="PS51257">
    <property type="entry name" value="PROKAR_LIPOPROTEIN"/>
    <property type="match status" value="1"/>
</dbReference>
<name>A0A840RBQ3_9NEIS</name>
<sequence length="195" mass="20489">MIRSALSLAFAATALTLAGCGSAPPEHYYALNPVAAPAGVAPSSLSIAVAVVAIPPAVDRPQFVINQPDNSLSLLEQQRWAAPLKDQIPATLAANLSRMLGTPNVTTWPQLPLPGTTWTISVSVQRFESWQDQKAVLEATWQVLDKANTPVKSGRSAFEEPVQGTGYAAMAMAHERALGKLAADIAAAVPATPTR</sequence>
<organism evidence="3 4">
    <name type="scientific">Silvimonas terrae</name>
    <dbReference type="NCBI Taxonomy" id="300266"/>
    <lineage>
        <taxon>Bacteria</taxon>
        <taxon>Pseudomonadati</taxon>
        <taxon>Pseudomonadota</taxon>
        <taxon>Betaproteobacteria</taxon>
        <taxon>Neisseriales</taxon>
        <taxon>Chitinibacteraceae</taxon>
        <taxon>Silvimonas</taxon>
    </lineage>
</organism>
<keyword evidence="4" id="KW-1185">Reference proteome</keyword>
<gene>
    <name evidence="3" type="ORF">HNQ50_000543</name>
</gene>
<protein>
    <recommendedName>
        <fullName evidence="2">ABC-type transport auxiliary lipoprotein component domain-containing protein</fullName>
    </recommendedName>
</protein>
<feature type="domain" description="ABC-type transport auxiliary lipoprotein component" evidence="2">
    <location>
        <begin position="29"/>
        <end position="186"/>
    </location>
</feature>
<feature type="signal peptide" evidence="1">
    <location>
        <begin position="1"/>
        <end position="23"/>
    </location>
</feature>
<comment type="caution">
    <text evidence="3">The sequence shown here is derived from an EMBL/GenBank/DDBJ whole genome shotgun (WGS) entry which is preliminary data.</text>
</comment>